<evidence type="ECO:0000256" key="7">
    <source>
        <dbReference type="PROSITE-ProRule" id="PRU00089"/>
    </source>
</evidence>
<feature type="region of interest" description="Disordered" evidence="8">
    <location>
        <begin position="194"/>
        <end position="223"/>
    </location>
</feature>
<keyword evidence="6 7" id="KW-0539">Nucleus</keyword>
<dbReference type="Proteomes" id="UP001107558">
    <property type="component" value="Chromosome 1"/>
</dbReference>
<evidence type="ECO:0000313" key="11">
    <source>
        <dbReference type="Proteomes" id="UP001107558"/>
    </source>
</evidence>
<organism evidence="10 11">
    <name type="scientific">Polypedilum vanderplanki</name>
    <name type="common">Sleeping chironomid midge</name>
    <dbReference type="NCBI Taxonomy" id="319348"/>
    <lineage>
        <taxon>Eukaryota</taxon>
        <taxon>Metazoa</taxon>
        <taxon>Ecdysozoa</taxon>
        <taxon>Arthropoda</taxon>
        <taxon>Hexapoda</taxon>
        <taxon>Insecta</taxon>
        <taxon>Pterygota</taxon>
        <taxon>Neoptera</taxon>
        <taxon>Endopterygota</taxon>
        <taxon>Diptera</taxon>
        <taxon>Nematocera</taxon>
        <taxon>Chironomoidea</taxon>
        <taxon>Chironomidae</taxon>
        <taxon>Chironominae</taxon>
        <taxon>Polypedilum</taxon>
        <taxon>Polypedilum</taxon>
    </lineage>
</organism>
<dbReference type="InterPro" id="IPR047119">
    <property type="entry name" value="FOXN2/3-like"/>
</dbReference>
<dbReference type="SMART" id="SM00339">
    <property type="entry name" value="FH"/>
    <property type="match status" value="1"/>
</dbReference>
<evidence type="ECO:0000259" key="9">
    <source>
        <dbReference type="PROSITE" id="PS50039"/>
    </source>
</evidence>
<dbReference type="PANTHER" id="PTHR13962:SF17">
    <property type="entry name" value="FORKHEAD BOX PROTEIN N4"/>
    <property type="match status" value="1"/>
</dbReference>
<sequence>MIIGEQRVSVENYYENSTHQFEALKRKLSNENENDLGNYSDRPEVVKNCSSSSSSGGANINKMHYVDSVITDTTYHTYQTTTTTEQIHHDGKQSYINLTVMAPSSLIQHYNKNQVNCQVQNHQQQQITYTSTENHQNNKQQTITTANMGKYEVKNYHQPDNLEDMDNEDKNLSWLFNFKLDEIANLSPEIKRKRTNTTSNNSHHHHHQQQQHQSDSSHSYFNNITINSSNATSQQQFDDGNQQRSTSKDACIEDDLNVAENVVISNTPLSSSYNSSNSSTHTPKKPPFTYTELIEYALEDKGELTVSGIYQWISDRFPYYKSNDDRWKNSVRHNLSINPHFRKGNKAKAGAGHLWKISSRESEANFLAWEHKKQRLELFFKMEAANNLKNQNATNRKEIIEINLNKHAENVNSPTYDAELSAATASIISLPIDTSSPIITTHADADSPTQFYQFQEILPITTHQQHHNQVDDGLRRAASEILSGVRRNVEVQIMHPNELQSYSILNTEDYLNPISKEEIMQESGLGRTRQDEFYLIDPGMNVNTGEESTEVFEIFHEDFNLNYFGNNNIIA</sequence>
<keyword evidence="2" id="KW-0217">Developmental protein</keyword>
<keyword evidence="4 7" id="KW-0238">DNA-binding</keyword>
<feature type="DNA-binding region" description="Fork-head" evidence="7">
    <location>
        <begin position="285"/>
        <end position="376"/>
    </location>
</feature>
<dbReference type="GO" id="GO:0003700">
    <property type="term" value="F:DNA-binding transcription factor activity"/>
    <property type="evidence" value="ECO:0007669"/>
    <property type="project" value="InterPro"/>
</dbReference>
<dbReference type="AlphaFoldDB" id="A0A9J6CG44"/>
<comment type="caution">
    <text evidence="10">The sequence shown here is derived from an EMBL/GenBank/DDBJ whole genome shotgun (WGS) entry which is preliminary data.</text>
</comment>
<dbReference type="GO" id="GO:0000987">
    <property type="term" value="F:cis-regulatory region sequence-specific DNA binding"/>
    <property type="evidence" value="ECO:0007669"/>
    <property type="project" value="TreeGrafter"/>
</dbReference>
<protein>
    <recommendedName>
        <fullName evidence="9">Fork-head domain-containing protein</fullName>
    </recommendedName>
</protein>
<dbReference type="CDD" id="cd00059">
    <property type="entry name" value="FH_FOX"/>
    <property type="match status" value="1"/>
</dbReference>
<dbReference type="InterPro" id="IPR036388">
    <property type="entry name" value="WH-like_DNA-bd_sf"/>
</dbReference>
<dbReference type="OrthoDB" id="5954824at2759"/>
<dbReference type="InterPro" id="IPR001766">
    <property type="entry name" value="Fork_head_dom"/>
</dbReference>
<dbReference type="GO" id="GO:0005634">
    <property type="term" value="C:nucleus"/>
    <property type="evidence" value="ECO:0007669"/>
    <property type="project" value="UniProtKB-SubCell"/>
</dbReference>
<name>A0A9J6CG44_POLVA</name>
<keyword evidence="11" id="KW-1185">Reference proteome</keyword>
<evidence type="ECO:0000256" key="5">
    <source>
        <dbReference type="ARBA" id="ARBA00023163"/>
    </source>
</evidence>
<dbReference type="PRINTS" id="PR00053">
    <property type="entry name" value="FORKHEAD"/>
</dbReference>
<reference evidence="10" key="1">
    <citation type="submission" date="2021-03" db="EMBL/GenBank/DDBJ databases">
        <title>Chromosome level genome of the anhydrobiotic midge Polypedilum vanderplanki.</title>
        <authorList>
            <person name="Yoshida Y."/>
            <person name="Kikawada T."/>
            <person name="Gusev O."/>
        </authorList>
    </citation>
    <scope>NUCLEOTIDE SEQUENCE</scope>
    <source>
        <strain evidence="10">NIAS01</strain>
        <tissue evidence="10">Whole body or cell culture</tissue>
    </source>
</reference>
<dbReference type="PANTHER" id="PTHR13962">
    <property type="entry name" value="FORKHEAD BOX PROTEIN N3-LIKE PROTEIN-RELATED"/>
    <property type="match status" value="1"/>
</dbReference>
<keyword evidence="3" id="KW-0805">Transcription regulation</keyword>
<dbReference type="EMBL" id="JADBJN010000001">
    <property type="protein sequence ID" value="KAG5680768.1"/>
    <property type="molecule type" value="Genomic_DNA"/>
</dbReference>
<feature type="compositionally biased region" description="Low complexity" evidence="8">
    <location>
        <begin position="210"/>
        <end position="223"/>
    </location>
</feature>
<evidence type="ECO:0000313" key="10">
    <source>
        <dbReference type="EMBL" id="KAG5680768.1"/>
    </source>
</evidence>
<evidence type="ECO:0000256" key="1">
    <source>
        <dbReference type="ARBA" id="ARBA00004123"/>
    </source>
</evidence>
<dbReference type="PROSITE" id="PS50039">
    <property type="entry name" value="FORK_HEAD_3"/>
    <property type="match status" value="1"/>
</dbReference>
<evidence type="ECO:0000256" key="4">
    <source>
        <dbReference type="ARBA" id="ARBA00023125"/>
    </source>
</evidence>
<feature type="region of interest" description="Disordered" evidence="8">
    <location>
        <begin position="34"/>
        <end position="60"/>
    </location>
</feature>
<proteinExistence type="predicted"/>
<comment type="subcellular location">
    <subcellularLocation>
        <location evidence="1 7">Nucleus</location>
    </subcellularLocation>
</comment>
<evidence type="ECO:0000256" key="3">
    <source>
        <dbReference type="ARBA" id="ARBA00023015"/>
    </source>
</evidence>
<gene>
    <name evidence="10" type="ORF">PVAND_010255</name>
</gene>
<dbReference type="InterPro" id="IPR036390">
    <property type="entry name" value="WH_DNA-bd_sf"/>
</dbReference>
<evidence type="ECO:0000256" key="8">
    <source>
        <dbReference type="SAM" id="MobiDB-lite"/>
    </source>
</evidence>
<evidence type="ECO:0000256" key="6">
    <source>
        <dbReference type="ARBA" id="ARBA00023242"/>
    </source>
</evidence>
<dbReference type="PROSITE" id="PS00658">
    <property type="entry name" value="FORK_HEAD_2"/>
    <property type="match status" value="1"/>
</dbReference>
<accession>A0A9J6CG44</accession>
<dbReference type="SUPFAM" id="SSF46785">
    <property type="entry name" value="Winged helix' DNA-binding domain"/>
    <property type="match status" value="1"/>
</dbReference>
<evidence type="ECO:0000256" key="2">
    <source>
        <dbReference type="ARBA" id="ARBA00022473"/>
    </source>
</evidence>
<dbReference type="Pfam" id="PF00250">
    <property type="entry name" value="Forkhead"/>
    <property type="match status" value="1"/>
</dbReference>
<dbReference type="Gene3D" id="1.10.10.10">
    <property type="entry name" value="Winged helix-like DNA-binding domain superfamily/Winged helix DNA-binding domain"/>
    <property type="match status" value="1"/>
</dbReference>
<dbReference type="InterPro" id="IPR030456">
    <property type="entry name" value="TF_fork_head_CS_2"/>
</dbReference>
<feature type="domain" description="Fork-head" evidence="9">
    <location>
        <begin position="285"/>
        <end position="376"/>
    </location>
</feature>
<keyword evidence="5" id="KW-0804">Transcription</keyword>